<proteinExistence type="predicted"/>
<dbReference type="KEGG" id="laca:LAC1533_0532"/>
<name>A0A1K1KM77_9LACO</name>
<dbReference type="AlphaFoldDB" id="A0A1K1KM77"/>
<dbReference type="GeneID" id="95350496"/>
<protein>
    <submittedName>
        <fullName evidence="1">Uncharacterized protein</fullName>
    </submittedName>
</protein>
<evidence type="ECO:0000313" key="1">
    <source>
        <dbReference type="EMBL" id="SFV39952.1"/>
    </source>
</evidence>
<organism evidence="1 2">
    <name type="scientific">Ligilactobacillus acidipiscis</name>
    <dbReference type="NCBI Taxonomy" id="89059"/>
    <lineage>
        <taxon>Bacteria</taxon>
        <taxon>Bacillati</taxon>
        <taxon>Bacillota</taxon>
        <taxon>Bacilli</taxon>
        <taxon>Lactobacillales</taxon>
        <taxon>Lactobacillaceae</taxon>
        <taxon>Ligilactobacillus</taxon>
    </lineage>
</organism>
<accession>A0A1K1KM77</accession>
<dbReference type="EMBL" id="LT630287">
    <property type="protein sequence ID" value="SFV39952.1"/>
    <property type="molecule type" value="Genomic_DNA"/>
</dbReference>
<sequence>MRGQWKLAPIAVKSRSSGCSQLKFYLIAVDFLEVKRSSHRFNRSGQLFC</sequence>
<dbReference type="RefSeq" id="WP_231920907.1">
    <property type="nucleotide sequence ID" value="NZ_LT630287.1"/>
</dbReference>
<reference evidence="2" key="1">
    <citation type="submission" date="2016-11" db="EMBL/GenBank/DDBJ databases">
        <authorList>
            <person name="Papadimitriou K."/>
        </authorList>
    </citation>
    <scope>NUCLEOTIDE SEQUENCE [LARGE SCALE GENOMIC DNA]</scope>
    <source>
        <strain evidence="2">ACA-DC 1533</strain>
    </source>
</reference>
<evidence type="ECO:0000313" key="2">
    <source>
        <dbReference type="Proteomes" id="UP000190935"/>
    </source>
</evidence>
<gene>
    <name evidence="1" type="ORF">LAC1533_0532</name>
</gene>
<dbReference type="Proteomes" id="UP000190935">
    <property type="component" value="Chromosome I"/>
</dbReference>